<dbReference type="AlphaFoldDB" id="A0A498QN54"/>
<dbReference type="Pfam" id="PF11716">
    <property type="entry name" value="MDMPI_N"/>
    <property type="match status" value="1"/>
</dbReference>
<protein>
    <recommendedName>
        <fullName evidence="1">Mycothiol-dependent maleylpyruvate isomerase metal-binding domain-containing protein</fullName>
    </recommendedName>
</protein>
<dbReference type="EMBL" id="UPHU01000001">
    <property type="protein sequence ID" value="VBA47977.1"/>
    <property type="molecule type" value="Genomic_DNA"/>
</dbReference>
<evidence type="ECO:0000313" key="2">
    <source>
        <dbReference type="EMBL" id="VBA47977.1"/>
    </source>
</evidence>
<dbReference type="NCBIfam" id="TIGR03086">
    <property type="entry name" value="TIGR03086 family metal-binding protein"/>
    <property type="match status" value="1"/>
</dbReference>
<sequence>MNREKGTSVDPLVAHQRAQDAFAGVLANVSPEQHGAPTPCSEWTVRDLIEHVISGNEHVGQWAQHPVEPPARPDDMLAAHRTAAAAAQEVFAASDGMSTAFKLPFGELPGQVFVGIRTSDVLTHAWDLAAATGQPTDLDPELATEQLAAVRAFVGPQFRGPGKPFAEEQPCSPERAPADRLAAFLGRKVR</sequence>
<accession>A0A498QN54</accession>
<dbReference type="NCBIfam" id="TIGR03083">
    <property type="entry name" value="maleylpyruvate isomerase family mycothiol-dependent enzyme"/>
    <property type="match status" value="1"/>
</dbReference>
<dbReference type="InterPro" id="IPR024344">
    <property type="entry name" value="MDMPI_metal-binding"/>
</dbReference>
<dbReference type="InterPro" id="IPR017517">
    <property type="entry name" value="Maleyloyr_isom"/>
</dbReference>
<evidence type="ECO:0000259" key="1">
    <source>
        <dbReference type="Pfam" id="PF11716"/>
    </source>
</evidence>
<dbReference type="InterPro" id="IPR017520">
    <property type="entry name" value="CHP03086"/>
</dbReference>
<dbReference type="GO" id="GO:0046872">
    <property type="term" value="F:metal ion binding"/>
    <property type="evidence" value="ECO:0007669"/>
    <property type="project" value="InterPro"/>
</dbReference>
<evidence type="ECO:0000313" key="3">
    <source>
        <dbReference type="Proteomes" id="UP000268285"/>
    </source>
</evidence>
<dbReference type="Proteomes" id="UP000268285">
    <property type="component" value="Unassembled WGS sequence"/>
</dbReference>
<feature type="domain" description="Mycothiol-dependent maleylpyruvate isomerase metal-binding" evidence="1">
    <location>
        <begin position="17"/>
        <end position="129"/>
    </location>
</feature>
<keyword evidence="3" id="KW-1185">Reference proteome</keyword>
<reference evidence="2 3" key="1">
    <citation type="submission" date="2018-09" db="EMBL/GenBank/DDBJ databases">
        <authorList>
            <person name="Tagini F."/>
        </authorList>
    </citation>
    <scope>NUCLEOTIDE SEQUENCE [LARGE SCALE GENOMIC DNA]</scope>
    <source>
        <strain evidence="2 3">MK142</strain>
    </source>
</reference>
<dbReference type="SUPFAM" id="SSF109854">
    <property type="entry name" value="DinB/YfiT-like putative metalloenzymes"/>
    <property type="match status" value="1"/>
</dbReference>
<dbReference type="InterPro" id="IPR034660">
    <property type="entry name" value="DinB/YfiT-like"/>
</dbReference>
<proteinExistence type="predicted"/>
<name>A0A498QN54_9MYCO</name>
<dbReference type="Gene3D" id="1.20.120.450">
    <property type="entry name" value="dinb family like domain"/>
    <property type="match status" value="2"/>
</dbReference>
<organism evidence="2 3">
    <name type="scientific">Mycobacterium pseudokansasii</name>
    <dbReference type="NCBI Taxonomy" id="2341080"/>
    <lineage>
        <taxon>Bacteria</taxon>
        <taxon>Bacillati</taxon>
        <taxon>Actinomycetota</taxon>
        <taxon>Actinomycetes</taxon>
        <taxon>Mycobacteriales</taxon>
        <taxon>Mycobacteriaceae</taxon>
        <taxon>Mycobacterium</taxon>
    </lineage>
</organism>
<gene>
    <name evidence="2" type="ORF">LAUMK142_01027</name>
</gene>